<keyword evidence="6" id="KW-1185">Reference proteome</keyword>
<dbReference type="GO" id="GO:0005615">
    <property type="term" value="C:extracellular space"/>
    <property type="evidence" value="ECO:0007669"/>
    <property type="project" value="TreeGrafter"/>
</dbReference>
<evidence type="ECO:0000256" key="1">
    <source>
        <dbReference type="ARBA" id="ARBA00005964"/>
    </source>
</evidence>
<evidence type="ECO:0000259" key="4">
    <source>
        <dbReference type="Pfam" id="PF00135"/>
    </source>
</evidence>
<dbReference type="Gene3D" id="3.40.50.1820">
    <property type="entry name" value="alpha/beta hydrolase"/>
    <property type="match status" value="1"/>
</dbReference>
<accession>A0A4R0FZA8</accession>
<dbReference type="RefSeq" id="WP_131309542.1">
    <property type="nucleotide sequence ID" value="NZ_SJJR01000038.1"/>
</dbReference>
<proteinExistence type="inferred from homology"/>
<dbReference type="InterPro" id="IPR029058">
    <property type="entry name" value="AB_hydrolase_fold"/>
</dbReference>
<evidence type="ECO:0000256" key="3">
    <source>
        <dbReference type="RuleBase" id="RU361235"/>
    </source>
</evidence>
<comment type="similarity">
    <text evidence="1 3">Belongs to the type-B carboxylesterase/lipase family.</text>
</comment>
<dbReference type="GO" id="GO:0006581">
    <property type="term" value="P:acetylcholine catabolic process"/>
    <property type="evidence" value="ECO:0007669"/>
    <property type="project" value="TreeGrafter"/>
</dbReference>
<dbReference type="InterPro" id="IPR019826">
    <property type="entry name" value="Carboxylesterase_B_AS"/>
</dbReference>
<dbReference type="InterPro" id="IPR050654">
    <property type="entry name" value="AChE-related_enzymes"/>
</dbReference>
<dbReference type="EMBL" id="SJJR01000038">
    <property type="protein sequence ID" value="TCB88299.1"/>
    <property type="molecule type" value="Genomic_DNA"/>
</dbReference>
<reference evidence="5 6" key="1">
    <citation type="submission" date="2019-02" db="EMBL/GenBank/DDBJ databases">
        <title>Jishengella sp. nov., isolated from a root of Zingiber montanum.</title>
        <authorList>
            <person name="Kuncharoen N."/>
            <person name="Kudo T."/>
            <person name="Masahiro Y."/>
            <person name="Ohkuma M."/>
            <person name="Tanasupawat S."/>
        </authorList>
    </citation>
    <scope>NUCLEOTIDE SEQUENCE [LARGE SCALE GENOMIC DNA]</scope>
    <source>
        <strain evidence="5 6">PLAI 1-1</strain>
    </source>
</reference>
<dbReference type="EC" id="3.1.1.-" evidence="3"/>
<dbReference type="GO" id="GO:0005886">
    <property type="term" value="C:plasma membrane"/>
    <property type="evidence" value="ECO:0007669"/>
    <property type="project" value="TreeGrafter"/>
</dbReference>
<dbReference type="PANTHER" id="PTHR43918">
    <property type="entry name" value="ACETYLCHOLINESTERASE"/>
    <property type="match status" value="1"/>
</dbReference>
<dbReference type="PANTHER" id="PTHR43918:SF4">
    <property type="entry name" value="CARBOXYLIC ESTER HYDROLASE"/>
    <property type="match status" value="1"/>
</dbReference>
<dbReference type="GO" id="GO:0019695">
    <property type="term" value="P:choline metabolic process"/>
    <property type="evidence" value="ECO:0007669"/>
    <property type="project" value="TreeGrafter"/>
</dbReference>
<dbReference type="SUPFAM" id="SSF53474">
    <property type="entry name" value="alpha/beta-Hydrolases"/>
    <property type="match status" value="1"/>
</dbReference>
<dbReference type="OrthoDB" id="3199405at2"/>
<feature type="domain" description="Carboxylesterase type B" evidence="4">
    <location>
        <begin position="4"/>
        <end position="459"/>
    </location>
</feature>
<evidence type="ECO:0000313" key="5">
    <source>
        <dbReference type="EMBL" id="TCB88299.1"/>
    </source>
</evidence>
<dbReference type="Proteomes" id="UP000292274">
    <property type="component" value="Unassembled WGS sequence"/>
</dbReference>
<dbReference type="Pfam" id="PF00135">
    <property type="entry name" value="COesterase"/>
    <property type="match status" value="1"/>
</dbReference>
<keyword evidence="2 3" id="KW-0378">Hydrolase</keyword>
<dbReference type="AlphaFoldDB" id="A0A4R0FZA8"/>
<dbReference type="GO" id="GO:0003990">
    <property type="term" value="F:acetylcholinesterase activity"/>
    <property type="evidence" value="ECO:0007669"/>
    <property type="project" value="TreeGrafter"/>
</dbReference>
<gene>
    <name evidence="5" type="ORF">E0H26_28620</name>
</gene>
<protein>
    <recommendedName>
        <fullName evidence="3">Carboxylic ester hydrolase</fullName>
        <ecNumber evidence="3">3.1.1.-</ecNumber>
    </recommendedName>
</protein>
<organism evidence="5 6">
    <name type="scientific">Micromonospora zingiberis</name>
    <dbReference type="NCBI Taxonomy" id="2053011"/>
    <lineage>
        <taxon>Bacteria</taxon>
        <taxon>Bacillati</taxon>
        <taxon>Actinomycetota</taxon>
        <taxon>Actinomycetes</taxon>
        <taxon>Micromonosporales</taxon>
        <taxon>Micromonosporaceae</taxon>
        <taxon>Micromonospora</taxon>
    </lineage>
</organism>
<sequence>MTDQPTVQTASGTVRGRTRDGVATYLGVPYAAPPVGDLRFAEPEPAPSWPGVREACEPGPTAPQNALKSFFGMDMFTITGSQWRRGEDYLTLNIWGPAEGTGHPVMVYIHGGGLVAGTKDAAVYDGRNFARDGAVAVTINYRLGVEGFIAIPGAPTNLGLRDMLAALRWVRSNIEAFGGDPANVTVFGESGGAMATACLVTSPMSTGLFRRAIIESGHGSAVYPQEIAHRATRKMAELLQITPDLNGFRAVDAETSLQALRQVSQAGTVDMRDESGFDPSFGQGVINPIVGDDVLPRHPLIALGEGAGRDVDLLIGTNENEFNFWLAPTRLILAPRFLMRPLLRRLGGDAHGILAAYRQQNRRARGGEIISRIMSDLAFRWPARQYAAAHQGRTFFYEFDWYSPASGGRLGAAHGLELPFVFDTLAAVSGPRGWLGKNPPQHLADRVHGTWLRFAADGNVPWLEFDRTTRIVQRLTRGFATPEDTLPAAAFIPPPALDLEDETAA</sequence>
<comment type="caution">
    <text evidence="5">The sequence shown here is derived from an EMBL/GenBank/DDBJ whole genome shotgun (WGS) entry which is preliminary data.</text>
</comment>
<name>A0A4R0FZA8_9ACTN</name>
<dbReference type="InterPro" id="IPR002018">
    <property type="entry name" value="CarbesteraseB"/>
</dbReference>
<evidence type="ECO:0000256" key="2">
    <source>
        <dbReference type="ARBA" id="ARBA00022801"/>
    </source>
</evidence>
<evidence type="ECO:0000313" key="6">
    <source>
        <dbReference type="Proteomes" id="UP000292274"/>
    </source>
</evidence>
<dbReference type="PROSITE" id="PS00122">
    <property type="entry name" value="CARBOXYLESTERASE_B_1"/>
    <property type="match status" value="1"/>
</dbReference>